<evidence type="ECO:0008006" key="4">
    <source>
        <dbReference type="Google" id="ProtNLM"/>
    </source>
</evidence>
<reference evidence="2 3" key="1">
    <citation type="submission" date="2014-12" db="EMBL/GenBank/DDBJ databases">
        <title>Draft Genome Sequences of Five Spore-Forming Food Isolates of Bacillus pumilus.</title>
        <authorList>
            <person name="de Jong A."/>
            <person name="van Heel A.J."/>
            <person name="Montalban-Lopez M."/>
            <person name="Krawczyk A.O."/>
            <person name="Berendsen E.M."/>
            <person name="Wells-Bennik M."/>
            <person name="Kuipers O.P."/>
        </authorList>
    </citation>
    <scope>NUCLEOTIDE SEQUENCE [LARGE SCALE GENOMIC DNA]</scope>
    <source>
        <strain evidence="2 3">B4127</strain>
    </source>
</reference>
<keyword evidence="1" id="KW-1133">Transmembrane helix</keyword>
<accession>A0AB34QRE3</accession>
<dbReference type="EMBL" id="JXCL01000038">
    <property type="protein sequence ID" value="KIL13598.1"/>
    <property type="molecule type" value="Genomic_DNA"/>
</dbReference>
<comment type="caution">
    <text evidence="2">The sequence shown here is derived from an EMBL/GenBank/DDBJ whole genome shotgun (WGS) entry which is preliminary data.</text>
</comment>
<organism evidence="2 3">
    <name type="scientific">Bacillus pumilus</name>
    <name type="common">Bacillus mesentericus</name>
    <dbReference type="NCBI Taxonomy" id="1408"/>
    <lineage>
        <taxon>Bacteria</taxon>
        <taxon>Bacillati</taxon>
        <taxon>Bacillota</taxon>
        <taxon>Bacilli</taxon>
        <taxon>Bacillales</taxon>
        <taxon>Bacillaceae</taxon>
        <taxon>Bacillus</taxon>
    </lineage>
</organism>
<dbReference type="RefSeq" id="WP_041115279.1">
    <property type="nucleotide sequence ID" value="NZ_JAKRQF010000010.1"/>
</dbReference>
<name>A0AB34QRE3_BACPU</name>
<dbReference type="Proteomes" id="UP000031978">
    <property type="component" value="Unassembled WGS sequence"/>
</dbReference>
<feature type="transmembrane region" description="Helical" evidence="1">
    <location>
        <begin position="24"/>
        <end position="42"/>
    </location>
</feature>
<feature type="transmembrane region" description="Helical" evidence="1">
    <location>
        <begin position="54"/>
        <end position="81"/>
    </location>
</feature>
<keyword evidence="1" id="KW-0812">Transmembrane</keyword>
<proteinExistence type="predicted"/>
<evidence type="ECO:0000313" key="2">
    <source>
        <dbReference type="EMBL" id="KIL13598.1"/>
    </source>
</evidence>
<dbReference type="AlphaFoldDB" id="A0AB34QRE3"/>
<protein>
    <recommendedName>
        <fullName evidence="4">Conjugal transfer protein</fullName>
    </recommendedName>
</protein>
<keyword evidence="1" id="KW-0472">Membrane</keyword>
<gene>
    <name evidence="2" type="ORF">B4127_0610</name>
</gene>
<evidence type="ECO:0000256" key="1">
    <source>
        <dbReference type="SAM" id="Phobius"/>
    </source>
</evidence>
<evidence type="ECO:0000313" key="3">
    <source>
        <dbReference type="Proteomes" id="UP000031978"/>
    </source>
</evidence>
<sequence>MEFLDYLILGAKADLPTIGGVHSWWKQVVVQAIAIIAMYLILKNLAKLSIGKVVGAIIITSAGVFCVQNWSTVTGWVSAILKTM</sequence>